<name>F2B944_9NEIS</name>
<dbReference type="NCBIfam" id="TIGR00014">
    <property type="entry name" value="arsC"/>
    <property type="match status" value="1"/>
</dbReference>
<evidence type="ECO:0000256" key="1">
    <source>
        <dbReference type="ARBA" id="ARBA00007198"/>
    </source>
</evidence>
<reference evidence="5 6" key="1">
    <citation type="submission" date="2011-02" db="EMBL/GenBank/DDBJ databases">
        <authorList>
            <person name="Muzny D."/>
            <person name="Qin X."/>
            <person name="Deng J."/>
            <person name="Jiang H."/>
            <person name="Liu Y."/>
            <person name="Qu J."/>
            <person name="Song X.-Z."/>
            <person name="Zhang L."/>
            <person name="Thornton R."/>
            <person name="Coyle M."/>
            <person name="Francisco L."/>
            <person name="Jackson L."/>
            <person name="Javaid M."/>
            <person name="Korchina V."/>
            <person name="Kovar C."/>
            <person name="Mata R."/>
            <person name="Mathew T."/>
            <person name="Ngo R."/>
            <person name="Nguyen L."/>
            <person name="Nguyen N."/>
            <person name="Okwuonu G."/>
            <person name="Ongeri F."/>
            <person name="Pham C."/>
            <person name="Simmons D."/>
            <person name="Wilczek-Boney K."/>
            <person name="Hale W."/>
            <person name="Jakkamsetti A."/>
            <person name="Pham P."/>
            <person name="Ruth R."/>
            <person name="San Lucas F."/>
            <person name="Warren J."/>
            <person name="Zhang J."/>
            <person name="Zhao Z."/>
            <person name="Zhou C."/>
            <person name="Zhu D."/>
            <person name="Lee S."/>
            <person name="Bess C."/>
            <person name="Blankenburg K."/>
            <person name="Forbes L."/>
            <person name="Fu Q."/>
            <person name="Gubbala S."/>
            <person name="Hirani K."/>
            <person name="Jayaseelan J.C."/>
            <person name="Lara F."/>
            <person name="Munidasa M."/>
            <person name="Palculict T."/>
            <person name="Patil S."/>
            <person name="Pu L.-L."/>
            <person name="Saada N."/>
            <person name="Tang L."/>
            <person name="Weissenberger G."/>
            <person name="Zhu Y."/>
            <person name="Hemphill L."/>
            <person name="Shang Y."/>
            <person name="Youmans B."/>
            <person name="Ayvaz T."/>
            <person name="Ross M."/>
            <person name="Santibanez J."/>
            <person name="Aqrawi P."/>
            <person name="Gross S."/>
            <person name="Joshi V."/>
            <person name="Fowler G."/>
            <person name="Nazareth L."/>
            <person name="Reid J."/>
            <person name="Worley K."/>
            <person name="Petrosino J."/>
            <person name="Highlander S."/>
            <person name="Gibbs R."/>
        </authorList>
    </citation>
    <scope>NUCLEOTIDE SEQUENCE [LARGE SCALE GENOMIC DNA]</scope>
    <source>
        <strain evidence="5 6">ATCC BAA-1200</strain>
    </source>
</reference>
<dbReference type="Proteomes" id="UP000004105">
    <property type="component" value="Unassembled WGS sequence"/>
</dbReference>
<dbReference type="EMBL" id="AFAY01000004">
    <property type="protein sequence ID" value="EGF12083.1"/>
    <property type="molecule type" value="Genomic_DNA"/>
</dbReference>
<accession>F2B944</accession>
<dbReference type="HOGENOM" id="CLU_116644_0_1_4"/>
<organism evidence="5 6">
    <name type="scientific">Neisseria bacilliformis ATCC BAA-1200</name>
    <dbReference type="NCBI Taxonomy" id="888742"/>
    <lineage>
        <taxon>Bacteria</taxon>
        <taxon>Pseudomonadati</taxon>
        <taxon>Pseudomonadota</taxon>
        <taxon>Betaproteobacteria</taxon>
        <taxon>Neisseriales</taxon>
        <taxon>Neisseriaceae</taxon>
        <taxon>Neisseria</taxon>
    </lineage>
</organism>
<dbReference type="InterPro" id="IPR006660">
    <property type="entry name" value="Arsenate_reductase-like"/>
</dbReference>
<proteinExistence type="inferred from homology"/>
<dbReference type="AlphaFoldDB" id="F2B944"/>
<gene>
    <name evidence="5" type="primary">arsC</name>
    <name evidence="5" type="ORF">HMPREF9123_0289</name>
</gene>
<dbReference type="EC" id="1.20.4.1" evidence="4"/>
<evidence type="ECO:0000256" key="2">
    <source>
        <dbReference type="ARBA" id="ARBA00023002"/>
    </source>
</evidence>
<evidence type="ECO:0000256" key="3">
    <source>
        <dbReference type="PROSITE-ProRule" id="PRU01282"/>
    </source>
</evidence>
<dbReference type="Gene3D" id="3.40.30.10">
    <property type="entry name" value="Glutaredoxin"/>
    <property type="match status" value="1"/>
</dbReference>
<dbReference type="PROSITE" id="PS51353">
    <property type="entry name" value="ARSC"/>
    <property type="match status" value="1"/>
</dbReference>
<dbReference type="PANTHER" id="PTHR30041:SF4">
    <property type="entry name" value="ARSENATE REDUCTASE"/>
    <property type="match status" value="1"/>
</dbReference>
<keyword evidence="6" id="KW-1185">Reference proteome</keyword>
<dbReference type="Pfam" id="PF03960">
    <property type="entry name" value="ArsC"/>
    <property type="match status" value="1"/>
</dbReference>
<evidence type="ECO:0000256" key="4">
    <source>
        <dbReference type="RuleBase" id="RU362029"/>
    </source>
</evidence>
<dbReference type="GO" id="GO:0008794">
    <property type="term" value="F:arsenate reductase (glutaredoxin) activity"/>
    <property type="evidence" value="ECO:0007669"/>
    <property type="project" value="UniProtKB-UniRule"/>
</dbReference>
<comment type="caution">
    <text evidence="5">The sequence shown here is derived from an EMBL/GenBank/DDBJ whole genome shotgun (WGS) entry which is preliminary data.</text>
</comment>
<comment type="catalytic activity">
    <reaction evidence="4">
        <text>[glutaredoxin]-dithiol + arsenate + glutathione + H(+) = glutathionyl-S-S-[glutaredoxin] + arsenite + H2O</text>
        <dbReference type="Rhea" id="RHEA:22016"/>
        <dbReference type="Rhea" id="RHEA-COMP:10729"/>
        <dbReference type="Rhea" id="RHEA-COMP:17668"/>
        <dbReference type="ChEBI" id="CHEBI:15377"/>
        <dbReference type="ChEBI" id="CHEBI:15378"/>
        <dbReference type="ChEBI" id="CHEBI:29242"/>
        <dbReference type="ChEBI" id="CHEBI:29950"/>
        <dbReference type="ChEBI" id="CHEBI:48597"/>
        <dbReference type="ChEBI" id="CHEBI:57925"/>
        <dbReference type="ChEBI" id="CHEBI:146199"/>
        <dbReference type="EC" id="1.20.4.1"/>
    </reaction>
</comment>
<sequence>MRGGKSLRRAAQGVYNDFPVNAKGRPNMTVILYHNPRCSKSRAAAEWLAAQGVETQVVRYLDQPPAAAELRGLAQKLGLADVRGMMRTKDELYRSLNLDGADNETLIAAIAEHPALLERPIAVYGEKAAVGRPLENIAALLGRRVGAV</sequence>
<comment type="similarity">
    <text evidence="1 3 4">Belongs to the ArsC family.</text>
</comment>
<dbReference type="InterPro" id="IPR036249">
    <property type="entry name" value="Thioredoxin-like_sf"/>
</dbReference>
<evidence type="ECO:0000313" key="5">
    <source>
        <dbReference type="EMBL" id="EGF12083.1"/>
    </source>
</evidence>
<dbReference type="PANTHER" id="PTHR30041">
    <property type="entry name" value="ARSENATE REDUCTASE"/>
    <property type="match status" value="1"/>
</dbReference>
<dbReference type="InterPro" id="IPR006659">
    <property type="entry name" value="Arsenate_reductase"/>
</dbReference>
<dbReference type="CDD" id="cd03034">
    <property type="entry name" value="ArsC_ArsC"/>
    <property type="match status" value="1"/>
</dbReference>
<protein>
    <recommendedName>
        <fullName evidence="4">Arsenate reductase</fullName>
        <ecNumber evidence="4">1.20.4.1</ecNumber>
    </recommendedName>
</protein>
<evidence type="ECO:0000313" key="6">
    <source>
        <dbReference type="Proteomes" id="UP000004105"/>
    </source>
</evidence>
<keyword evidence="2 4" id="KW-0560">Oxidoreductase</keyword>
<dbReference type="STRING" id="267212.GCA_001063965_00719"/>
<dbReference type="SUPFAM" id="SSF52833">
    <property type="entry name" value="Thioredoxin-like"/>
    <property type="match status" value="1"/>
</dbReference>